<dbReference type="EMBL" id="JARAKH010000028">
    <property type="protein sequence ID" value="KAK8388639.1"/>
    <property type="molecule type" value="Genomic_DNA"/>
</dbReference>
<proteinExistence type="predicted"/>
<keyword evidence="2" id="KW-1133">Transmembrane helix</keyword>
<evidence type="ECO:0000313" key="5">
    <source>
        <dbReference type="Proteomes" id="UP001487740"/>
    </source>
</evidence>
<keyword evidence="2" id="KW-0472">Membrane</keyword>
<dbReference type="AlphaFoldDB" id="A0AAW0TLL0"/>
<sequence length="298" mass="33047">MAKVLPPPLLLLVLVILSSGSPSRRLVQAKDCTAGSTTVHRGRETVNDRPVKNGEAKHEMFVKAMRGFKGVSLEVHEGNGLKAAWFPKEDCFSHDGKWQQILTKTEIKDSKTTMTLRIAECWITCTINSSLSNPDSFSVVAYGPSSWLKETPEGDCEVKAYSRTDEKKYTCQEPRTSIIENLPDPESLTSIPVWAIIVAVVLAVIVVGAIVVYWKWKSETSRNAANPGELTEPSNAPHVINDVTYESFGNDTIEDHSPCEAFDTTTKDGPSLVQGEAPYTIENNQHESFSSYEHRYNQ</sequence>
<feature type="compositionally biased region" description="Polar residues" evidence="1">
    <location>
        <begin position="281"/>
        <end position="291"/>
    </location>
</feature>
<organism evidence="4 5">
    <name type="scientific">Scylla paramamosain</name>
    <name type="common">Mud crab</name>
    <dbReference type="NCBI Taxonomy" id="85552"/>
    <lineage>
        <taxon>Eukaryota</taxon>
        <taxon>Metazoa</taxon>
        <taxon>Ecdysozoa</taxon>
        <taxon>Arthropoda</taxon>
        <taxon>Crustacea</taxon>
        <taxon>Multicrustacea</taxon>
        <taxon>Malacostraca</taxon>
        <taxon>Eumalacostraca</taxon>
        <taxon>Eucarida</taxon>
        <taxon>Decapoda</taxon>
        <taxon>Pleocyemata</taxon>
        <taxon>Brachyura</taxon>
        <taxon>Eubrachyura</taxon>
        <taxon>Portunoidea</taxon>
        <taxon>Portunidae</taxon>
        <taxon>Portuninae</taxon>
        <taxon>Scylla</taxon>
    </lineage>
</organism>
<accession>A0AAW0TLL0</accession>
<feature type="region of interest" description="Disordered" evidence="1">
    <location>
        <begin position="254"/>
        <end position="298"/>
    </location>
</feature>
<name>A0AAW0TLL0_SCYPA</name>
<comment type="caution">
    <text evidence="4">The sequence shown here is derived from an EMBL/GenBank/DDBJ whole genome shotgun (WGS) entry which is preliminary data.</text>
</comment>
<feature type="chain" id="PRO_5043945704" evidence="3">
    <location>
        <begin position="21"/>
        <end position="298"/>
    </location>
</feature>
<feature type="signal peptide" evidence="3">
    <location>
        <begin position="1"/>
        <end position="20"/>
    </location>
</feature>
<dbReference type="Proteomes" id="UP001487740">
    <property type="component" value="Unassembled WGS sequence"/>
</dbReference>
<reference evidence="4 5" key="1">
    <citation type="submission" date="2023-03" db="EMBL/GenBank/DDBJ databases">
        <title>High-quality genome of Scylla paramamosain provides insights in environmental adaptation.</title>
        <authorList>
            <person name="Zhang L."/>
        </authorList>
    </citation>
    <scope>NUCLEOTIDE SEQUENCE [LARGE SCALE GENOMIC DNA]</scope>
    <source>
        <strain evidence="4">LZ_2023a</strain>
        <tissue evidence="4">Muscle</tissue>
    </source>
</reference>
<feature type="transmembrane region" description="Helical" evidence="2">
    <location>
        <begin position="191"/>
        <end position="214"/>
    </location>
</feature>
<keyword evidence="2" id="KW-0812">Transmembrane</keyword>
<gene>
    <name evidence="4" type="ORF">O3P69_020551</name>
</gene>
<keyword evidence="5" id="KW-1185">Reference proteome</keyword>
<evidence type="ECO:0000256" key="2">
    <source>
        <dbReference type="SAM" id="Phobius"/>
    </source>
</evidence>
<evidence type="ECO:0000313" key="4">
    <source>
        <dbReference type="EMBL" id="KAK8388639.1"/>
    </source>
</evidence>
<evidence type="ECO:0000256" key="3">
    <source>
        <dbReference type="SAM" id="SignalP"/>
    </source>
</evidence>
<protein>
    <submittedName>
        <fullName evidence="4">Uncharacterized protein</fullName>
    </submittedName>
</protein>
<keyword evidence="3" id="KW-0732">Signal</keyword>
<evidence type="ECO:0000256" key="1">
    <source>
        <dbReference type="SAM" id="MobiDB-lite"/>
    </source>
</evidence>